<dbReference type="InterPro" id="IPR018606">
    <property type="entry name" value="Arb1"/>
</dbReference>
<evidence type="ECO:0000313" key="6">
    <source>
        <dbReference type="Proteomes" id="UP000729357"/>
    </source>
</evidence>
<comment type="caution">
    <text evidence="5">The sequence shown here is derived from an EMBL/GenBank/DDBJ whole genome shotgun (WGS) entry which is preliminary data.</text>
</comment>
<dbReference type="InterPro" id="IPR036388">
    <property type="entry name" value="WH-like_DNA-bd_sf"/>
</dbReference>
<dbReference type="SMART" id="SM00715">
    <property type="entry name" value="LA"/>
    <property type="match status" value="1"/>
</dbReference>
<dbReference type="PROSITE" id="PS50961">
    <property type="entry name" value="HTH_LA"/>
    <property type="match status" value="1"/>
</dbReference>
<evidence type="ECO:0000256" key="2">
    <source>
        <dbReference type="PROSITE-ProRule" id="PRU00332"/>
    </source>
</evidence>
<dbReference type="InterPro" id="IPR006630">
    <property type="entry name" value="La_HTH"/>
</dbReference>
<evidence type="ECO:0000259" key="4">
    <source>
        <dbReference type="PROSITE" id="PS50961"/>
    </source>
</evidence>
<dbReference type="PANTHER" id="PTHR22792:SF140">
    <property type="entry name" value="ACHILLES, ISOFORM A"/>
    <property type="match status" value="1"/>
</dbReference>
<dbReference type="GO" id="GO:0003729">
    <property type="term" value="F:mRNA binding"/>
    <property type="evidence" value="ECO:0007669"/>
    <property type="project" value="TreeGrafter"/>
</dbReference>
<keyword evidence="1 2" id="KW-0694">RNA-binding</keyword>
<reference evidence="5" key="1">
    <citation type="journal article" date="2021" name="J Fungi (Basel)">
        <title>Virulence traits and population genomics of the black yeast Aureobasidium melanogenum.</title>
        <authorList>
            <person name="Cernosa A."/>
            <person name="Sun X."/>
            <person name="Gostincar C."/>
            <person name="Fang C."/>
            <person name="Gunde-Cimerman N."/>
            <person name="Song Z."/>
        </authorList>
    </citation>
    <scope>NUCLEOTIDE SEQUENCE</scope>
    <source>
        <strain evidence="5">EXF-9298</strain>
    </source>
</reference>
<proteinExistence type="predicted"/>
<dbReference type="Gene3D" id="1.10.10.10">
    <property type="entry name" value="Winged helix-like DNA-binding domain superfamily/Winged helix DNA-binding domain"/>
    <property type="match status" value="1"/>
</dbReference>
<name>A0A9P8FB60_AURME</name>
<sequence>MESTGDTPQEGIEVEYYFSDENLPNDAYLLDKIGGKENKPVEIKKICQFPKMRKYKPYRSVVESLKKSTMLEVIDNKYIKRRVPLTIEPMAPEEVKAVLEEEQKKKGINRPPPDQPWMTKAMMKPTGFEEFYADAPVTPAAFEEEQSLYDKDISFETRIETAIQRYRARRKFHQQTAQVFNKFMTYGGIESGPKMFGGSDNRDLAEMDAAEIAAVTAIHFVSEDVLYTDRWEVDFAGVAKGFLSCHIMTGLESTSGQADIARATNVMRNFYNYLLHHNVCPEFESQIQAARKVCDLADIELFNVVVVNERLPGPFNTAVSATHGGTVAGVYSGDHEWEDSSAINRTLQDCQDIVKFAISAYGSEQQYDKVGDVSKFQTVYQEQISLEVTKVEMADEATRALYDAAREKKPFLVALGKLHCRRWTYPLAPNFNHSVEALKRQQIEHTMTLWVEENILQYCAVGMKIEGEVRELDIGIKWLDSVRAISPSIFEWLPNEFYKEEKVLKAESEAQQHNNQINQTDLGEAEDVVEDVSQIESA</sequence>
<feature type="region of interest" description="Disordered" evidence="3">
    <location>
        <begin position="509"/>
        <end position="538"/>
    </location>
</feature>
<dbReference type="Pfam" id="PF09692">
    <property type="entry name" value="Arb1"/>
    <property type="match status" value="1"/>
</dbReference>
<dbReference type="Proteomes" id="UP000729357">
    <property type="component" value="Unassembled WGS sequence"/>
</dbReference>
<dbReference type="GO" id="GO:0031047">
    <property type="term" value="P:regulatory ncRNA-mediated gene silencing"/>
    <property type="evidence" value="ECO:0007669"/>
    <property type="project" value="InterPro"/>
</dbReference>
<dbReference type="EMBL" id="JAHFXS010003248">
    <property type="protein sequence ID" value="KAG9969000.1"/>
    <property type="molecule type" value="Genomic_DNA"/>
</dbReference>
<feature type="compositionally biased region" description="Polar residues" evidence="3">
    <location>
        <begin position="511"/>
        <end position="521"/>
    </location>
</feature>
<dbReference type="InterPro" id="IPR036390">
    <property type="entry name" value="WH_DNA-bd_sf"/>
</dbReference>
<keyword evidence="6" id="KW-1185">Reference proteome</keyword>
<accession>A0A9P8FB60</accession>
<reference evidence="5" key="2">
    <citation type="submission" date="2021-08" db="EMBL/GenBank/DDBJ databases">
        <authorList>
            <person name="Gostincar C."/>
            <person name="Sun X."/>
            <person name="Song Z."/>
            <person name="Gunde-Cimerman N."/>
        </authorList>
    </citation>
    <scope>NUCLEOTIDE SEQUENCE</scope>
    <source>
        <strain evidence="5">EXF-9298</strain>
    </source>
</reference>
<evidence type="ECO:0000313" key="5">
    <source>
        <dbReference type="EMBL" id="KAG9969000.1"/>
    </source>
</evidence>
<evidence type="ECO:0000256" key="1">
    <source>
        <dbReference type="ARBA" id="ARBA00022884"/>
    </source>
</evidence>
<dbReference type="PANTHER" id="PTHR22792">
    <property type="entry name" value="LUPUS LA PROTEIN-RELATED"/>
    <property type="match status" value="1"/>
</dbReference>
<dbReference type="GO" id="GO:0033167">
    <property type="term" value="C:ARC complex"/>
    <property type="evidence" value="ECO:0007669"/>
    <property type="project" value="InterPro"/>
</dbReference>
<evidence type="ECO:0000256" key="3">
    <source>
        <dbReference type="SAM" id="MobiDB-lite"/>
    </source>
</evidence>
<feature type="domain" description="HTH La-type RNA-binding" evidence="4">
    <location>
        <begin position="1"/>
        <end position="92"/>
    </location>
</feature>
<dbReference type="InterPro" id="IPR045180">
    <property type="entry name" value="La_dom_prot"/>
</dbReference>
<feature type="non-terminal residue" evidence="5">
    <location>
        <position position="538"/>
    </location>
</feature>
<dbReference type="AlphaFoldDB" id="A0A9P8FB60"/>
<organism evidence="5 6">
    <name type="scientific">Aureobasidium melanogenum</name>
    <name type="common">Aureobasidium pullulans var. melanogenum</name>
    <dbReference type="NCBI Taxonomy" id="46634"/>
    <lineage>
        <taxon>Eukaryota</taxon>
        <taxon>Fungi</taxon>
        <taxon>Dikarya</taxon>
        <taxon>Ascomycota</taxon>
        <taxon>Pezizomycotina</taxon>
        <taxon>Dothideomycetes</taxon>
        <taxon>Dothideomycetidae</taxon>
        <taxon>Dothideales</taxon>
        <taxon>Saccotheciaceae</taxon>
        <taxon>Aureobasidium</taxon>
    </lineage>
</organism>
<protein>
    <recommendedName>
        <fullName evidence="4">HTH La-type RNA-binding domain-containing protein</fullName>
    </recommendedName>
</protein>
<dbReference type="SUPFAM" id="SSF46785">
    <property type="entry name" value="Winged helix' DNA-binding domain"/>
    <property type="match status" value="1"/>
</dbReference>
<dbReference type="Pfam" id="PF05383">
    <property type="entry name" value="La"/>
    <property type="match status" value="1"/>
</dbReference>
<gene>
    <name evidence="5" type="ORF">KCU98_g15379</name>
</gene>